<dbReference type="InterPro" id="IPR013106">
    <property type="entry name" value="Ig_V-set"/>
</dbReference>
<organism evidence="6 7">
    <name type="scientific">Pedionomus torquatus</name>
    <name type="common">Plains-wanderer</name>
    <dbReference type="NCBI Taxonomy" id="227192"/>
    <lineage>
        <taxon>Eukaryota</taxon>
        <taxon>Metazoa</taxon>
        <taxon>Chordata</taxon>
        <taxon>Craniata</taxon>
        <taxon>Vertebrata</taxon>
        <taxon>Euteleostomi</taxon>
        <taxon>Archelosauria</taxon>
        <taxon>Archosauria</taxon>
        <taxon>Dinosauria</taxon>
        <taxon>Saurischia</taxon>
        <taxon>Theropoda</taxon>
        <taxon>Coelurosauria</taxon>
        <taxon>Aves</taxon>
        <taxon>Neognathae</taxon>
        <taxon>Neoaves</taxon>
        <taxon>Charadriiformes</taxon>
        <taxon>Pedionomidae</taxon>
        <taxon>Pedionomus</taxon>
    </lineage>
</organism>
<evidence type="ECO:0000256" key="3">
    <source>
        <dbReference type="ARBA" id="ARBA00043265"/>
    </source>
</evidence>
<feature type="compositionally biased region" description="Polar residues" evidence="4">
    <location>
        <begin position="66"/>
        <end position="77"/>
    </location>
</feature>
<dbReference type="EMBL" id="VZRU01001311">
    <property type="protein sequence ID" value="NWW42951.1"/>
    <property type="molecule type" value="Genomic_DNA"/>
</dbReference>
<feature type="compositionally biased region" description="Low complexity" evidence="4">
    <location>
        <begin position="78"/>
        <end position="96"/>
    </location>
</feature>
<dbReference type="SMART" id="SM00406">
    <property type="entry name" value="IGv"/>
    <property type="match status" value="1"/>
</dbReference>
<dbReference type="SUPFAM" id="SSF48726">
    <property type="entry name" value="Immunoglobulin"/>
    <property type="match status" value="1"/>
</dbReference>
<accession>A0A7K6N0X8</accession>
<keyword evidence="2" id="KW-1064">Adaptive immunity</keyword>
<comment type="caution">
    <text evidence="6">The sequence shown here is derived from an EMBL/GenBank/DDBJ whole genome shotgun (WGS) entry which is preliminary data.</text>
</comment>
<dbReference type="InterPro" id="IPR036179">
    <property type="entry name" value="Ig-like_dom_sf"/>
</dbReference>
<gene>
    <name evidence="6" type="primary">Ighv353</name>
    <name evidence="6" type="ORF">PEDTOR_R14028</name>
</gene>
<dbReference type="GO" id="GO:0005576">
    <property type="term" value="C:extracellular region"/>
    <property type="evidence" value="ECO:0007669"/>
    <property type="project" value="UniProtKB-ARBA"/>
</dbReference>
<dbReference type="GO" id="GO:0002250">
    <property type="term" value="P:adaptive immune response"/>
    <property type="evidence" value="ECO:0007669"/>
    <property type="project" value="UniProtKB-KW"/>
</dbReference>
<keyword evidence="1" id="KW-0391">Immunity</keyword>
<reference evidence="6 7" key="1">
    <citation type="submission" date="2019-09" db="EMBL/GenBank/DDBJ databases">
        <title>Bird 10,000 Genomes (B10K) Project - Family phase.</title>
        <authorList>
            <person name="Zhang G."/>
        </authorList>
    </citation>
    <scope>NUCLEOTIDE SEQUENCE [LARGE SCALE GENOMIC DNA]</scope>
    <source>
        <strain evidence="6">B10K-DU-029-80</strain>
        <tissue evidence="6">Muscle</tissue>
    </source>
</reference>
<dbReference type="Gene3D" id="2.60.40.10">
    <property type="entry name" value="Immunoglobulins"/>
    <property type="match status" value="1"/>
</dbReference>
<feature type="region of interest" description="Disordered" evidence="4">
    <location>
        <begin position="62"/>
        <end position="96"/>
    </location>
</feature>
<dbReference type="AlphaFoldDB" id="A0A7K6N0X8"/>
<dbReference type="GO" id="GO:0019814">
    <property type="term" value="C:immunoglobulin complex"/>
    <property type="evidence" value="ECO:0007669"/>
    <property type="project" value="UniProtKB-KW"/>
</dbReference>
<evidence type="ECO:0000259" key="5">
    <source>
        <dbReference type="SMART" id="SM00406"/>
    </source>
</evidence>
<keyword evidence="7" id="KW-1185">Reference proteome</keyword>
<proteinExistence type="predicted"/>
<feature type="non-terminal residue" evidence="6">
    <location>
        <position position="1"/>
    </location>
</feature>
<evidence type="ECO:0000313" key="7">
    <source>
        <dbReference type="Proteomes" id="UP000565207"/>
    </source>
</evidence>
<evidence type="ECO:0000256" key="1">
    <source>
        <dbReference type="ARBA" id="ARBA00022859"/>
    </source>
</evidence>
<dbReference type="InterPro" id="IPR013783">
    <property type="entry name" value="Ig-like_fold"/>
</dbReference>
<sequence length="96" mass="9864">VELVESGGGLQPPGGSLTLRCQGSGFTFGSLDMVWARQAPGTGPEWLAGIWSGGGSRYAPAVKGRCSTSRDNSQSTVTGRGTARRPPTTAPEMLLA</sequence>
<feature type="domain" description="Immunoglobulin V-set" evidence="5">
    <location>
        <begin position="16"/>
        <end position="80"/>
    </location>
</feature>
<dbReference type="Proteomes" id="UP000565207">
    <property type="component" value="Unassembled WGS sequence"/>
</dbReference>
<dbReference type="PANTHER" id="PTHR23266">
    <property type="entry name" value="IMMUNOGLOBULIN HEAVY CHAIN"/>
    <property type="match status" value="1"/>
</dbReference>
<dbReference type="InterPro" id="IPR050199">
    <property type="entry name" value="IgHV"/>
</dbReference>
<keyword evidence="3" id="KW-1280">Immunoglobulin</keyword>
<name>A0A7K6N0X8_PEDTO</name>
<protein>
    <submittedName>
        <fullName evidence="6">HV353 protein</fullName>
    </submittedName>
</protein>
<evidence type="ECO:0000256" key="4">
    <source>
        <dbReference type="SAM" id="MobiDB-lite"/>
    </source>
</evidence>
<feature type="non-terminal residue" evidence="6">
    <location>
        <position position="96"/>
    </location>
</feature>
<evidence type="ECO:0000256" key="2">
    <source>
        <dbReference type="ARBA" id="ARBA00023130"/>
    </source>
</evidence>
<evidence type="ECO:0000313" key="6">
    <source>
        <dbReference type="EMBL" id="NWW42951.1"/>
    </source>
</evidence>